<sequence length="200" mass="21481">MKNTILLSLLLAMPALAGTTQVINEPPPPTVTNDSWQWFIGGSAGYLLDYEEDMYTLRIGANSPWVFSGWSVSLFAEGGWTENHDALDAVTPPGGDNEIDLVPITLNARFEHLISGGLSAYVGGGLGASYVDAEVSGFGATAEADDWVFTAQVFAGLAYHVNDNVEIFGGARWIYFDDPSFSGVSLDDDVLFEGGLTFHF</sequence>
<accession>A0A934R290</accession>
<evidence type="ECO:0000259" key="2">
    <source>
        <dbReference type="Pfam" id="PF01617"/>
    </source>
</evidence>
<keyword evidence="1" id="KW-0732">Signal</keyword>
<dbReference type="Gene3D" id="2.40.160.20">
    <property type="match status" value="1"/>
</dbReference>
<feature type="chain" id="PRO_5038106881" evidence="1">
    <location>
        <begin position="18"/>
        <end position="200"/>
    </location>
</feature>
<evidence type="ECO:0000256" key="1">
    <source>
        <dbReference type="SAM" id="SignalP"/>
    </source>
</evidence>
<dbReference type="InterPro" id="IPR002566">
    <property type="entry name" value="Msp4_OMP-like"/>
</dbReference>
<reference evidence="3" key="1">
    <citation type="submission" date="2021-01" db="EMBL/GenBank/DDBJ databases">
        <title>Modified the classification status of verrucomicrobia.</title>
        <authorList>
            <person name="Feng X."/>
        </authorList>
    </citation>
    <scope>NUCLEOTIDE SEQUENCE</scope>
    <source>
        <strain evidence="3">JCM 18052</strain>
    </source>
</reference>
<dbReference type="Proteomes" id="UP000600139">
    <property type="component" value="Unassembled WGS sequence"/>
</dbReference>
<comment type="caution">
    <text evidence="3">The sequence shown here is derived from an EMBL/GenBank/DDBJ whole genome shotgun (WGS) entry which is preliminary data.</text>
</comment>
<organism evidence="3 4">
    <name type="scientific">Luteolibacter yonseiensis</name>
    <dbReference type="NCBI Taxonomy" id="1144680"/>
    <lineage>
        <taxon>Bacteria</taxon>
        <taxon>Pseudomonadati</taxon>
        <taxon>Verrucomicrobiota</taxon>
        <taxon>Verrucomicrobiia</taxon>
        <taxon>Verrucomicrobiales</taxon>
        <taxon>Verrucomicrobiaceae</taxon>
        <taxon>Luteolibacter</taxon>
    </lineage>
</organism>
<keyword evidence="4" id="KW-1185">Reference proteome</keyword>
<protein>
    <submittedName>
        <fullName evidence="3">Porin family protein</fullName>
    </submittedName>
</protein>
<dbReference type="RefSeq" id="WP_200350087.1">
    <property type="nucleotide sequence ID" value="NZ_BAABHZ010000005.1"/>
</dbReference>
<dbReference type="EMBL" id="JAENIK010000005">
    <property type="protein sequence ID" value="MBK1815117.1"/>
    <property type="molecule type" value="Genomic_DNA"/>
</dbReference>
<gene>
    <name evidence="3" type="ORF">JIN84_05810</name>
</gene>
<evidence type="ECO:0000313" key="4">
    <source>
        <dbReference type="Proteomes" id="UP000600139"/>
    </source>
</evidence>
<dbReference type="SUPFAM" id="SSF56925">
    <property type="entry name" value="OMPA-like"/>
    <property type="match status" value="1"/>
</dbReference>
<dbReference type="Pfam" id="PF01617">
    <property type="entry name" value="Surface_Ag_2"/>
    <property type="match status" value="1"/>
</dbReference>
<name>A0A934R290_9BACT</name>
<feature type="domain" description="Msp4/OMP-like" evidence="2">
    <location>
        <begin position="105"/>
        <end position="185"/>
    </location>
</feature>
<feature type="signal peptide" evidence="1">
    <location>
        <begin position="1"/>
        <end position="17"/>
    </location>
</feature>
<dbReference type="AlphaFoldDB" id="A0A934R290"/>
<dbReference type="InterPro" id="IPR011250">
    <property type="entry name" value="OMP/PagP_B-barrel"/>
</dbReference>
<evidence type="ECO:0000313" key="3">
    <source>
        <dbReference type="EMBL" id="MBK1815117.1"/>
    </source>
</evidence>
<proteinExistence type="predicted"/>